<name>A0A2H9T3U6_9ZZZZ</name>
<dbReference type="EMBL" id="NSIT01000340">
    <property type="protein sequence ID" value="PJE77867.1"/>
    <property type="molecule type" value="Genomic_DNA"/>
</dbReference>
<organism evidence="1">
    <name type="scientific">invertebrate metagenome</name>
    <dbReference type="NCBI Taxonomy" id="1711999"/>
    <lineage>
        <taxon>unclassified sequences</taxon>
        <taxon>metagenomes</taxon>
        <taxon>organismal metagenomes</taxon>
    </lineage>
</organism>
<sequence length="90" mass="10574">MENVPTLSMLAAIMGMPSHFRLLWAKRKLRDSLTWERLLRVDRLGRKRTSLKPSLISASTRIVYTTYLNRLDDAVLNQLNSLNKVYKRRD</sequence>
<evidence type="ECO:0000313" key="1">
    <source>
        <dbReference type="EMBL" id="PJE77867.1"/>
    </source>
</evidence>
<reference evidence="1" key="1">
    <citation type="journal article" date="2017" name="Appl. Environ. Microbiol.">
        <title>Molecular characterization of an Endozoicomonas-like organism causing infection in king scallop Pecten maximus L.</title>
        <authorList>
            <person name="Cano I."/>
            <person name="van Aerle R."/>
            <person name="Ross S."/>
            <person name="Verner-Jeffreys D.W."/>
            <person name="Paley R.K."/>
            <person name="Rimmer G."/>
            <person name="Ryder D."/>
            <person name="Hooper P."/>
            <person name="Stone D."/>
            <person name="Feist S.W."/>
        </authorList>
    </citation>
    <scope>NUCLEOTIDE SEQUENCE</scope>
</reference>
<comment type="caution">
    <text evidence="1">The sequence shown here is derived from an EMBL/GenBank/DDBJ whole genome shotgun (WGS) entry which is preliminary data.</text>
</comment>
<dbReference type="AlphaFoldDB" id="A0A2H9T3U6"/>
<protein>
    <submittedName>
        <fullName evidence="1">Uncharacterized protein</fullName>
    </submittedName>
</protein>
<proteinExistence type="predicted"/>
<accession>A0A2H9T3U6</accession>
<gene>
    <name evidence="1" type="ORF">CI610_03205</name>
</gene>